<dbReference type="PANTHER" id="PTHR12358:SF6">
    <property type="entry name" value="CERAMIDE KINASE"/>
    <property type="match status" value="1"/>
</dbReference>
<keyword evidence="3" id="KW-1185">Reference proteome</keyword>
<dbReference type="KEGG" id="nnu:104598444"/>
<dbReference type="AlphaFoldDB" id="A0A1U8A228"/>
<proteinExistence type="predicted"/>
<protein>
    <submittedName>
        <fullName evidence="4">Ceramide kinase-like isoform X1</fullName>
    </submittedName>
</protein>
<dbReference type="OMA" id="HHRWKWA"/>
<gene>
    <name evidence="4" type="primary">LOC104598444</name>
</gene>
<dbReference type="PROSITE" id="PS50146">
    <property type="entry name" value="DAGK"/>
    <property type="match status" value="1"/>
</dbReference>
<organism evidence="3 4">
    <name type="scientific">Nelumbo nucifera</name>
    <name type="common">Sacred lotus</name>
    <dbReference type="NCBI Taxonomy" id="4432"/>
    <lineage>
        <taxon>Eukaryota</taxon>
        <taxon>Viridiplantae</taxon>
        <taxon>Streptophyta</taxon>
        <taxon>Embryophyta</taxon>
        <taxon>Tracheophyta</taxon>
        <taxon>Spermatophyta</taxon>
        <taxon>Magnoliopsida</taxon>
        <taxon>Proteales</taxon>
        <taxon>Nelumbonaceae</taxon>
        <taxon>Nelumbo</taxon>
    </lineage>
</organism>
<dbReference type="InParanoid" id="A0A1U8A228"/>
<evidence type="ECO:0000259" key="2">
    <source>
        <dbReference type="PROSITE" id="PS50146"/>
    </source>
</evidence>
<dbReference type="GO" id="GO:0016020">
    <property type="term" value="C:membrane"/>
    <property type="evidence" value="ECO:0007669"/>
    <property type="project" value="GOC"/>
</dbReference>
<dbReference type="Proteomes" id="UP000189703">
    <property type="component" value="Unplaced"/>
</dbReference>
<dbReference type="eggNOG" id="KOG1115">
    <property type="taxonomic scope" value="Eukaryota"/>
</dbReference>
<dbReference type="Pfam" id="PF00781">
    <property type="entry name" value="DAGK_cat"/>
    <property type="match status" value="1"/>
</dbReference>
<accession>A0A1U8A228</accession>
<name>A0A1U8A228_NELNU</name>
<dbReference type="PANTHER" id="PTHR12358">
    <property type="entry name" value="SPHINGOSINE KINASE"/>
    <property type="match status" value="1"/>
</dbReference>
<dbReference type="InterPro" id="IPR001206">
    <property type="entry name" value="Diacylglycerol_kinase_cat_dom"/>
</dbReference>
<dbReference type="FunCoup" id="A0A1U8A228">
    <property type="interactions" value="2282"/>
</dbReference>
<dbReference type="SUPFAM" id="SSF111331">
    <property type="entry name" value="NAD kinase/diacylglycerol kinase-like"/>
    <property type="match status" value="2"/>
</dbReference>
<dbReference type="RefSeq" id="XP_010258809.1">
    <property type="nucleotide sequence ID" value="XM_010260507.2"/>
</dbReference>
<dbReference type="InterPro" id="IPR016064">
    <property type="entry name" value="NAD/diacylglycerol_kinase_sf"/>
</dbReference>
<sequence>MERTKDECTAEKSRPSTEFDEEVPSVSSNLYLDQVGEVVLNLNSDGLSWKLVETMDNDMDGSTCFGINLTSKTESEIKFSDVYAVEFISWGLIREANIPNAGGCILGCDSEMHRFVVHGVQRSKTRGSVWIQAMYTFGHKDLQTCLTWMNQINDYINREIGRPKNLLVFVHPLSGNGNGCRTWESVAPIFCRAKVETKVTVTKKAGHAFDVMSSITDEELNSYDGVVAVGGDGFFNEILNGLLSSRHKVPYPPAPTDFVHLSGKNGTVFVHDANGNAPATSFQNDHQDTFLDSSGATISGLPTCRNKSGSCNTESADQAPTFTFPNEHFRLGIIPAGSTDAIAVCTTGARDPVTSALQIILGKRVCLDIAQVVRWRTTTSSKDAPYIRYAASFAGYGFFGDVIKESEDYRWMGPKRYDYAGAKVFLKHRSYEAEIRFLEAKAENENQTNKKDLQGSEKQSLWNPQKKSRRLVCSVNCSVCSECLKPIQAPSKDPIITGYTSSEEVKWLQCKGRFLSVGAAVISCRNERAPDGLVADAHLADGFLHLVLIKECPRALFLWHLTQVARKGGDPLNFEFVEHHKTRAFTFTSFGDTSVWNLDGELFEAHQLSVQVIQGLISLFASGPEV</sequence>
<evidence type="ECO:0000256" key="1">
    <source>
        <dbReference type="SAM" id="Coils"/>
    </source>
</evidence>
<dbReference type="Gene3D" id="2.60.200.40">
    <property type="match status" value="1"/>
</dbReference>
<reference evidence="4" key="1">
    <citation type="submission" date="2025-08" db="UniProtKB">
        <authorList>
            <consortium name="RefSeq"/>
        </authorList>
    </citation>
    <scope>IDENTIFICATION</scope>
</reference>
<dbReference type="InterPro" id="IPR050187">
    <property type="entry name" value="Lipid_Phosphate_FormReg"/>
</dbReference>
<dbReference type="InterPro" id="IPR017438">
    <property type="entry name" value="ATP-NAD_kinase_N"/>
</dbReference>
<dbReference type="GO" id="GO:0006672">
    <property type="term" value="P:ceramide metabolic process"/>
    <property type="evidence" value="ECO:0000318"/>
    <property type="project" value="GO_Central"/>
</dbReference>
<keyword evidence="1" id="KW-0175">Coiled coil</keyword>
<dbReference type="GeneID" id="104598444"/>
<evidence type="ECO:0000313" key="3">
    <source>
        <dbReference type="Proteomes" id="UP000189703"/>
    </source>
</evidence>
<feature type="domain" description="DAGKc" evidence="2">
    <location>
        <begin position="161"/>
        <end position="376"/>
    </location>
</feature>
<feature type="coiled-coil region" evidence="1">
    <location>
        <begin position="428"/>
        <end position="459"/>
    </location>
</feature>
<dbReference type="OrthoDB" id="530923at2759"/>
<dbReference type="STRING" id="4432.A0A1U8A228"/>
<dbReference type="Pfam" id="PF19280">
    <property type="entry name" value="CERK_C"/>
    <property type="match status" value="1"/>
</dbReference>
<evidence type="ECO:0000313" key="4">
    <source>
        <dbReference type="RefSeq" id="XP_010258809.1"/>
    </source>
</evidence>
<dbReference type="Gene3D" id="3.40.50.10330">
    <property type="entry name" value="Probable inorganic polyphosphate/atp-NAD kinase, domain 1"/>
    <property type="match status" value="1"/>
</dbReference>
<dbReference type="InterPro" id="IPR045363">
    <property type="entry name" value="CERK_C"/>
</dbReference>
<dbReference type="GO" id="GO:0001729">
    <property type="term" value="F:ceramide kinase activity"/>
    <property type="evidence" value="ECO:0000318"/>
    <property type="project" value="GO_Central"/>
</dbReference>